<gene>
    <name evidence="3" type="ORF">OKA104_LOCUS19974</name>
    <name evidence="2" type="ORF">VCS650_LOCUS16914</name>
</gene>
<sequence>MKSIIMFYLLFILTIVIPYTFSYGNHKSPLYRLLQNPIHTSADTLALPIENDKDETILNEQMNSMNEEQNHIQIRKNMDSDEYYYFKWASKNRRPIEFLTGRKREADKFMIPPRARRINGGLWRSGLVG</sequence>
<dbReference type="OrthoDB" id="10001561at2759"/>
<accession>A0A814JTV3</accession>
<proteinExistence type="predicted"/>
<comment type="caution">
    <text evidence="2">The sequence shown here is derived from an EMBL/GenBank/DDBJ whole genome shotgun (WGS) entry which is preliminary data.</text>
</comment>
<name>A0A814JTV3_9BILA</name>
<feature type="signal peptide" evidence="1">
    <location>
        <begin position="1"/>
        <end position="22"/>
    </location>
</feature>
<dbReference type="Proteomes" id="UP000663881">
    <property type="component" value="Unassembled WGS sequence"/>
</dbReference>
<feature type="chain" id="PRO_5035600939" evidence="1">
    <location>
        <begin position="23"/>
        <end position="129"/>
    </location>
</feature>
<dbReference type="Proteomes" id="UP000663891">
    <property type="component" value="Unassembled WGS sequence"/>
</dbReference>
<protein>
    <submittedName>
        <fullName evidence="2">Uncharacterized protein</fullName>
    </submittedName>
</protein>
<dbReference type="EMBL" id="CAJOAY010001310">
    <property type="protein sequence ID" value="CAF3825810.1"/>
    <property type="molecule type" value="Genomic_DNA"/>
</dbReference>
<reference evidence="2" key="1">
    <citation type="submission" date="2021-02" db="EMBL/GenBank/DDBJ databases">
        <authorList>
            <person name="Nowell W R."/>
        </authorList>
    </citation>
    <scope>NUCLEOTIDE SEQUENCE</scope>
</reference>
<evidence type="ECO:0000256" key="1">
    <source>
        <dbReference type="SAM" id="SignalP"/>
    </source>
</evidence>
<keyword evidence="1" id="KW-0732">Signal</keyword>
<dbReference type="EMBL" id="CAJNON010000153">
    <property type="protein sequence ID" value="CAF1041859.1"/>
    <property type="molecule type" value="Genomic_DNA"/>
</dbReference>
<dbReference type="AlphaFoldDB" id="A0A814JTV3"/>
<evidence type="ECO:0000313" key="4">
    <source>
        <dbReference type="Proteomes" id="UP000663891"/>
    </source>
</evidence>
<organism evidence="2 4">
    <name type="scientific">Adineta steineri</name>
    <dbReference type="NCBI Taxonomy" id="433720"/>
    <lineage>
        <taxon>Eukaryota</taxon>
        <taxon>Metazoa</taxon>
        <taxon>Spiralia</taxon>
        <taxon>Gnathifera</taxon>
        <taxon>Rotifera</taxon>
        <taxon>Eurotatoria</taxon>
        <taxon>Bdelloidea</taxon>
        <taxon>Adinetida</taxon>
        <taxon>Adinetidae</taxon>
        <taxon>Adineta</taxon>
    </lineage>
</organism>
<evidence type="ECO:0000313" key="3">
    <source>
        <dbReference type="EMBL" id="CAF3825810.1"/>
    </source>
</evidence>
<evidence type="ECO:0000313" key="2">
    <source>
        <dbReference type="EMBL" id="CAF1041859.1"/>
    </source>
</evidence>